<evidence type="ECO:0000256" key="5">
    <source>
        <dbReference type="ARBA" id="ARBA00022683"/>
    </source>
</evidence>
<keyword evidence="8" id="KW-1185">Reference proteome</keyword>
<dbReference type="PANTHER" id="PTHR33705">
    <property type="entry name" value="PHOSPHOCARRIER PROTEIN HPR"/>
    <property type="match status" value="1"/>
</dbReference>
<dbReference type="GO" id="GO:0009401">
    <property type="term" value="P:phosphoenolpyruvate-dependent sugar phosphotransferase system"/>
    <property type="evidence" value="ECO:0007669"/>
    <property type="project" value="UniProtKB-KW"/>
</dbReference>
<dbReference type="InterPro" id="IPR001020">
    <property type="entry name" value="PTS_HPr_His_P_site"/>
</dbReference>
<evidence type="ECO:0000256" key="1">
    <source>
        <dbReference type="ARBA" id="ARBA00003681"/>
    </source>
</evidence>
<dbReference type="GO" id="GO:0005737">
    <property type="term" value="C:cytoplasm"/>
    <property type="evidence" value="ECO:0007669"/>
    <property type="project" value="UniProtKB-SubCell"/>
</dbReference>
<evidence type="ECO:0000259" key="6">
    <source>
        <dbReference type="PROSITE" id="PS51350"/>
    </source>
</evidence>
<feature type="domain" description="HPr" evidence="6">
    <location>
        <begin position="1"/>
        <end position="85"/>
    </location>
</feature>
<evidence type="ECO:0000256" key="4">
    <source>
        <dbReference type="ARBA" id="ARBA00022490"/>
    </source>
</evidence>
<reference evidence="7 8" key="1">
    <citation type="submission" date="2018-05" db="EMBL/GenBank/DDBJ databases">
        <title>Genetic diversity of glacier-inhabiting Cryobacterium bacteria in China and description of Cryobacterium mengkeensis sp. nov. and Arthrobacter glacialis sp. nov.</title>
        <authorList>
            <person name="Liu Q."/>
            <person name="Xin Y.-H."/>
        </authorList>
    </citation>
    <scope>NUCLEOTIDE SEQUENCE [LARGE SCALE GENOMIC DNA]</scope>
    <source>
        <strain evidence="7 8">GP3</strain>
    </source>
</reference>
<dbReference type="EMBL" id="QHLZ01000003">
    <property type="protein sequence ID" value="PXA66452.1"/>
    <property type="molecule type" value="Genomic_DNA"/>
</dbReference>
<dbReference type="RefSeq" id="WP_110105636.1">
    <property type="nucleotide sequence ID" value="NZ_JACBZZ010000001.1"/>
</dbReference>
<dbReference type="OrthoDB" id="9809047at2"/>
<dbReference type="Proteomes" id="UP000246303">
    <property type="component" value="Unassembled WGS sequence"/>
</dbReference>
<dbReference type="InterPro" id="IPR050399">
    <property type="entry name" value="HPr"/>
</dbReference>
<protein>
    <recommendedName>
        <fullName evidence="3">Phosphocarrier protein HPr</fullName>
    </recommendedName>
</protein>
<dbReference type="InterPro" id="IPR035895">
    <property type="entry name" value="HPr-like_sf"/>
</dbReference>
<keyword evidence="4" id="KW-0963">Cytoplasm</keyword>
<dbReference type="Gene3D" id="3.30.1340.10">
    <property type="entry name" value="HPr-like"/>
    <property type="match status" value="1"/>
</dbReference>
<name>A0A2V3DUP5_9MICC</name>
<gene>
    <name evidence="7" type="ORF">CVS29_07195</name>
</gene>
<dbReference type="PRINTS" id="PR00107">
    <property type="entry name" value="PHOSPHOCPHPR"/>
</dbReference>
<organism evidence="7 8">
    <name type="scientific">Arthrobacter psychrochitiniphilus</name>
    <dbReference type="NCBI Taxonomy" id="291045"/>
    <lineage>
        <taxon>Bacteria</taxon>
        <taxon>Bacillati</taxon>
        <taxon>Actinomycetota</taxon>
        <taxon>Actinomycetes</taxon>
        <taxon>Micrococcales</taxon>
        <taxon>Micrococcaceae</taxon>
        <taxon>Arthrobacter</taxon>
    </lineage>
</organism>
<dbReference type="NCBIfam" id="TIGR01003">
    <property type="entry name" value="PTS_HPr_family"/>
    <property type="match status" value="1"/>
</dbReference>
<comment type="caution">
    <text evidence="7">The sequence shown here is derived from an EMBL/GenBank/DDBJ whole genome shotgun (WGS) entry which is preliminary data.</text>
</comment>
<dbReference type="CDD" id="cd00367">
    <property type="entry name" value="PTS-HPr_like"/>
    <property type="match status" value="1"/>
</dbReference>
<accession>A0A2V3DUP5</accession>
<dbReference type="InterPro" id="IPR000032">
    <property type="entry name" value="HPr-like"/>
</dbReference>
<dbReference type="AlphaFoldDB" id="A0A2V3DUP5"/>
<evidence type="ECO:0000313" key="7">
    <source>
        <dbReference type="EMBL" id="PXA66452.1"/>
    </source>
</evidence>
<evidence type="ECO:0000256" key="3">
    <source>
        <dbReference type="ARBA" id="ARBA00020422"/>
    </source>
</evidence>
<dbReference type="Pfam" id="PF00381">
    <property type="entry name" value="PTS-HPr"/>
    <property type="match status" value="1"/>
</dbReference>
<sequence>MAKQTVTVGSSVGLHARPAAVIATAAGAYDEEILLSIDGEDPVEATSALMIMTLGADFGMSVDVESENADAVAEIAALIAKDLDS</sequence>
<evidence type="ECO:0000313" key="8">
    <source>
        <dbReference type="Proteomes" id="UP000246303"/>
    </source>
</evidence>
<dbReference type="PANTHER" id="PTHR33705:SF2">
    <property type="entry name" value="PHOSPHOCARRIER PROTEIN NPR"/>
    <property type="match status" value="1"/>
</dbReference>
<dbReference type="SUPFAM" id="SSF55594">
    <property type="entry name" value="HPr-like"/>
    <property type="match status" value="1"/>
</dbReference>
<dbReference type="PROSITE" id="PS51350">
    <property type="entry name" value="PTS_HPR_DOM"/>
    <property type="match status" value="1"/>
</dbReference>
<proteinExistence type="predicted"/>
<comment type="function">
    <text evidence="1">General (non sugar-specific) component of the phosphoenolpyruvate-dependent sugar phosphotransferase system (sugar PTS). This major carbohydrate active-transport system catalyzes the phosphorylation of incoming sugar substrates concomitantly with their translocation across the cell membrane. The phosphoryl group from phosphoenolpyruvate (PEP) is transferred to the phosphoryl carrier protein HPr by enzyme I. Phospho-HPr then transfers it to the PTS EIIA domain.</text>
</comment>
<evidence type="ECO:0000256" key="2">
    <source>
        <dbReference type="ARBA" id="ARBA00004496"/>
    </source>
</evidence>
<dbReference type="PROSITE" id="PS00369">
    <property type="entry name" value="PTS_HPR_HIS"/>
    <property type="match status" value="1"/>
</dbReference>
<keyword evidence="5" id="KW-0598">Phosphotransferase system</keyword>
<comment type="subcellular location">
    <subcellularLocation>
        <location evidence="2">Cytoplasm</location>
    </subcellularLocation>
</comment>